<dbReference type="SMART" id="SM00244">
    <property type="entry name" value="PHB"/>
    <property type="match status" value="1"/>
</dbReference>
<feature type="transmembrane region" description="Helical" evidence="1">
    <location>
        <begin position="71"/>
        <end position="93"/>
    </location>
</feature>
<name>A0A430A8D1_9ENTE</name>
<dbReference type="Proteomes" id="UP000287101">
    <property type="component" value="Unassembled WGS sequence"/>
</dbReference>
<dbReference type="CDD" id="cd03402">
    <property type="entry name" value="SPFH_like_u2"/>
    <property type="match status" value="1"/>
</dbReference>
<comment type="caution">
    <text evidence="3">The sequence shown here is derived from an EMBL/GenBank/DDBJ whole genome shotgun (WGS) entry which is preliminary data.</text>
</comment>
<evidence type="ECO:0000256" key="1">
    <source>
        <dbReference type="SAM" id="Phobius"/>
    </source>
</evidence>
<feature type="transmembrane region" description="Helical" evidence="1">
    <location>
        <begin position="42"/>
        <end position="65"/>
    </location>
</feature>
<reference evidence="3 4" key="1">
    <citation type="submission" date="2017-05" db="EMBL/GenBank/DDBJ databases">
        <title>Vagococcus spp. assemblies.</title>
        <authorList>
            <person name="Gulvik C.A."/>
        </authorList>
    </citation>
    <scope>NUCLEOTIDE SEQUENCE [LARGE SCALE GENOMIC DNA]</scope>
    <source>
        <strain evidence="3 4">CCUG 41755</strain>
    </source>
</reference>
<dbReference type="Pfam" id="PF01145">
    <property type="entry name" value="Band_7"/>
    <property type="match status" value="1"/>
</dbReference>
<keyword evidence="4" id="KW-1185">Reference proteome</keyword>
<dbReference type="EMBL" id="NGJY01000002">
    <property type="protein sequence ID" value="RSU03368.1"/>
    <property type="molecule type" value="Genomic_DNA"/>
</dbReference>
<evidence type="ECO:0000313" key="3">
    <source>
        <dbReference type="EMBL" id="RSU03368.1"/>
    </source>
</evidence>
<accession>A0A430A8D1</accession>
<keyword evidence="1" id="KW-0472">Membrane</keyword>
<protein>
    <recommendedName>
        <fullName evidence="2">Band 7 domain-containing protein</fullName>
    </recommendedName>
</protein>
<dbReference type="Gene3D" id="3.30.479.30">
    <property type="entry name" value="Band 7 domain"/>
    <property type="match status" value="1"/>
</dbReference>
<keyword evidence="1" id="KW-0812">Transmembrane</keyword>
<feature type="domain" description="Band 7" evidence="2">
    <location>
        <begin position="59"/>
        <end position="222"/>
    </location>
</feature>
<sequence length="290" mass="31681">MTERKAWSVNGFAGLIAMVVILLGALGAFYKGGSIEGITNVAWIILGLILIVVAGLFISSLTIIAPNTAVVLTFFGRYIGTINQAGLFMTVPLTRKTKVSLKVNNFNSVKMKVNDLDGNPIEIAAVVVYKVVDTAKALFEVDYYTNFIEIQSETAIRHVATKYSYDGDDNEISLRGNVSEISEELATELQERLEVAGVEVLEARLTHLAYSTEIASAMLQRQQAKSILKARQLIVEGAVEITQSAIDHLTDKQDMTLTQDQRLRLVNNLLVAIVSEKGAQPTISADQMSD</sequence>
<dbReference type="PANTHER" id="PTHR43446">
    <property type="entry name" value="MEMBRANE PROTEIN-RELATED"/>
    <property type="match status" value="1"/>
</dbReference>
<evidence type="ECO:0000313" key="4">
    <source>
        <dbReference type="Proteomes" id="UP000287101"/>
    </source>
</evidence>
<dbReference type="OrthoDB" id="9813479at2"/>
<feature type="transmembrane region" description="Helical" evidence="1">
    <location>
        <begin position="12"/>
        <end position="30"/>
    </location>
</feature>
<dbReference type="AlphaFoldDB" id="A0A430A8D1"/>
<keyword evidence="1" id="KW-1133">Transmembrane helix</keyword>
<dbReference type="InterPro" id="IPR001107">
    <property type="entry name" value="Band_7"/>
</dbReference>
<proteinExistence type="predicted"/>
<evidence type="ECO:0000259" key="2">
    <source>
        <dbReference type="SMART" id="SM00244"/>
    </source>
</evidence>
<gene>
    <name evidence="3" type="ORF">CBF31_06555</name>
</gene>
<dbReference type="InterPro" id="IPR036013">
    <property type="entry name" value="Band_7/SPFH_dom_sf"/>
</dbReference>
<dbReference type="RefSeq" id="WP_126831577.1">
    <property type="nucleotide sequence ID" value="NZ_CBCRYB010000001.1"/>
</dbReference>
<organism evidence="3 4">
    <name type="scientific">Vagococcus fessus</name>
    <dbReference type="NCBI Taxonomy" id="120370"/>
    <lineage>
        <taxon>Bacteria</taxon>
        <taxon>Bacillati</taxon>
        <taxon>Bacillota</taxon>
        <taxon>Bacilli</taxon>
        <taxon>Lactobacillales</taxon>
        <taxon>Enterococcaceae</taxon>
        <taxon>Vagococcus</taxon>
    </lineage>
</organism>
<dbReference type="PANTHER" id="PTHR43446:SF1">
    <property type="entry name" value="BAND 7 DOMAIN-CONTAINING PROTEIN"/>
    <property type="match status" value="1"/>
</dbReference>
<dbReference type="SUPFAM" id="SSF117892">
    <property type="entry name" value="Band 7/SPFH domain"/>
    <property type="match status" value="1"/>
</dbReference>